<evidence type="ECO:0000313" key="3">
    <source>
        <dbReference type="Proteomes" id="UP001203880"/>
    </source>
</evidence>
<name>A0ABT0Q4L6_9RHOB</name>
<comment type="caution">
    <text evidence="2">The sequence shown here is derived from an EMBL/GenBank/DDBJ whole genome shotgun (WGS) entry which is preliminary data.</text>
</comment>
<dbReference type="Proteomes" id="UP001203880">
    <property type="component" value="Unassembled WGS sequence"/>
</dbReference>
<organism evidence="2 3">
    <name type="scientific">Ruegeria spongiae</name>
    <dbReference type="NCBI Taxonomy" id="2942209"/>
    <lineage>
        <taxon>Bacteria</taxon>
        <taxon>Pseudomonadati</taxon>
        <taxon>Pseudomonadota</taxon>
        <taxon>Alphaproteobacteria</taxon>
        <taxon>Rhodobacterales</taxon>
        <taxon>Roseobacteraceae</taxon>
        <taxon>Ruegeria</taxon>
    </lineage>
</organism>
<keyword evidence="3" id="KW-1185">Reference proteome</keyword>
<feature type="compositionally biased region" description="Basic and acidic residues" evidence="1">
    <location>
        <begin position="10"/>
        <end position="22"/>
    </location>
</feature>
<dbReference type="EMBL" id="JAMFMB010000018">
    <property type="protein sequence ID" value="MCL6284737.1"/>
    <property type="molecule type" value="Genomic_DNA"/>
</dbReference>
<evidence type="ECO:0000256" key="1">
    <source>
        <dbReference type="SAM" id="MobiDB-lite"/>
    </source>
</evidence>
<protein>
    <submittedName>
        <fullName evidence="2">Peptidoglycan-binding protein</fullName>
    </submittedName>
</protein>
<reference evidence="2" key="1">
    <citation type="submission" date="2022-05" db="EMBL/GenBank/DDBJ databases">
        <authorList>
            <person name="Park J.-S."/>
        </authorList>
    </citation>
    <scope>NUCLEOTIDE SEQUENCE</scope>
    <source>
        <strain evidence="2">2012CJ41-6</strain>
    </source>
</reference>
<gene>
    <name evidence="2" type="ORF">M3P21_14465</name>
</gene>
<feature type="region of interest" description="Disordered" evidence="1">
    <location>
        <begin position="1"/>
        <end position="28"/>
    </location>
</feature>
<dbReference type="RefSeq" id="WP_249710871.1">
    <property type="nucleotide sequence ID" value="NZ_JAMFMB010000018.1"/>
</dbReference>
<proteinExistence type="predicted"/>
<sequence length="547" mass="58845">MALKITAPVGEKKRITQPDPKKKNAKFKPVQNKPADVEMVRLMLKANGYAVAIHGKCDAGLIKTIRDFQKKKLGFKKPDGIVDPGMRTWNAGLPKLAAQVAADSKVEVYEVYEGGKKKLVTKKEYEAGVKALQKEILSKANKMHSEAESWVSICNDIEKTRQAQDGLLDALVEFAVSSVNDKTDPPWTDILNARSEASLLKAFAGKSSPDWNKVHKQDLKATKTYNKAVKTFKKFIQARIGTASSIVSNLEIVRDTSFSVVEAYMTARLVVTKGMTPAKANAVAAASTEALKSGAGQFGEYLAGNNVTWDGAAKKVFIDSFIAGLAGAAGGKLGDALSKGLATKLAAAVLPKLSGNLSKKAAETFFKRFLTSKAGQAMVTNALKETIGLMKPLIEKGRAPNLKEIKEAVAKTLTAGIMSHASAKALDGFTKKLPGAGEAFLRKTMAPKIMDSMRKDLVKIYGADTFDTLATKHAGEIYLKVAESLTGKAIEKAAVDAVNASDGSQNAGQMQKLANDAMRKDAELRKKMQDMIRTEFARKAKAMKKAA</sequence>
<evidence type="ECO:0000313" key="2">
    <source>
        <dbReference type="EMBL" id="MCL6284737.1"/>
    </source>
</evidence>
<accession>A0ABT0Q4L6</accession>